<feature type="domain" description="VWFA" evidence="1">
    <location>
        <begin position="124"/>
        <end position="304"/>
    </location>
</feature>
<dbReference type="AlphaFoldDB" id="A0A7J5YVR1"/>
<keyword evidence="3" id="KW-1185">Reference proteome</keyword>
<accession>A0A7J5YVR1</accession>
<dbReference type="OrthoDB" id="5317514at2759"/>
<evidence type="ECO:0000313" key="3">
    <source>
        <dbReference type="Proteomes" id="UP000518266"/>
    </source>
</evidence>
<dbReference type="PANTHER" id="PTHR24020:SF84">
    <property type="entry name" value="VWFA DOMAIN-CONTAINING PROTEIN"/>
    <property type="match status" value="1"/>
</dbReference>
<sequence length="409" mass="45342">MARDIQSDLGWSNMVVSSQSKGKECFVLKAALCFNIDPVAWKTLKNSYEGFGYQVVQRPSGRLPQKGGKYLNAPPKLNHAACGPTIPKDCKSITMYSGICMQIDGSNRITGPVPSTAQECRSADIAFLLDGSGSVSSQDFELMKRFVKNVVDSLLRLEARFSISQFSREPEVHYYFNNFFSGSQSWQSKVDKIRQRGGSTYTAKAIKFVVDNVFTRTAGSRPNVKKVLIVITDGESNDRLNLRSSADLAERNNIVRFAIGVGSAFHTSEAKQELETISSSPTENVFRVQNFNALEKIGRLCSKLFAIEGSQTGGESLKMEMGQEDSVQFMCRDRYGWGECVEGGYLQYSMDTHQKTGSFEANIEEDSYVGYSMAVARTKGGTLTIMGAPRYKHPRSCEGSLQTPELQNY</sequence>
<dbReference type="PRINTS" id="PR00453">
    <property type="entry name" value="VWFADOMAIN"/>
</dbReference>
<dbReference type="InterPro" id="IPR036465">
    <property type="entry name" value="vWFA_dom_sf"/>
</dbReference>
<protein>
    <recommendedName>
        <fullName evidence="1">VWFA domain-containing protein</fullName>
    </recommendedName>
</protein>
<evidence type="ECO:0000259" key="1">
    <source>
        <dbReference type="PROSITE" id="PS50234"/>
    </source>
</evidence>
<name>A0A7J5YVR1_DISMA</name>
<dbReference type="EMBL" id="JAAKFY010000008">
    <property type="protein sequence ID" value="KAF3853540.1"/>
    <property type="molecule type" value="Genomic_DNA"/>
</dbReference>
<comment type="caution">
    <text evidence="2">The sequence shown here is derived from an EMBL/GenBank/DDBJ whole genome shotgun (WGS) entry which is preliminary data.</text>
</comment>
<proteinExistence type="predicted"/>
<dbReference type="Gene3D" id="3.40.50.410">
    <property type="entry name" value="von Willebrand factor, type A domain"/>
    <property type="match status" value="1"/>
</dbReference>
<dbReference type="InterPro" id="IPR002035">
    <property type="entry name" value="VWF_A"/>
</dbReference>
<reference evidence="2 3" key="1">
    <citation type="submission" date="2020-03" db="EMBL/GenBank/DDBJ databases">
        <title>Dissostichus mawsoni Genome sequencing and assembly.</title>
        <authorList>
            <person name="Park H."/>
        </authorList>
    </citation>
    <scope>NUCLEOTIDE SEQUENCE [LARGE SCALE GENOMIC DNA]</scope>
    <source>
        <strain evidence="2">DM0001</strain>
        <tissue evidence="2">Muscle</tissue>
    </source>
</reference>
<dbReference type="PROSITE" id="PS50234">
    <property type="entry name" value="VWFA"/>
    <property type="match status" value="1"/>
</dbReference>
<dbReference type="SMART" id="SM00327">
    <property type="entry name" value="VWA"/>
    <property type="match status" value="1"/>
</dbReference>
<dbReference type="InterPro" id="IPR050525">
    <property type="entry name" value="ECM_Assembly_Org"/>
</dbReference>
<dbReference type="PANTHER" id="PTHR24020">
    <property type="entry name" value="COLLAGEN ALPHA"/>
    <property type="match status" value="1"/>
</dbReference>
<dbReference type="SUPFAM" id="SSF53300">
    <property type="entry name" value="vWA-like"/>
    <property type="match status" value="1"/>
</dbReference>
<organism evidence="2 3">
    <name type="scientific">Dissostichus mawsoni</name>
    <name type="common">Antarctic cod</name>
    <dbReference type="NCBI Taxonomy" id="36200"/>
    <lineage>
        <taxon>Eukaryota</taxon>
        <taxon>Metazoa</taxon>
        <taxon>Chordata</taxon>
        <taxon>Craniata</taxon>
        <taxon>Vertebrata</taxon>
        <taxon>Euteleostomi</taxon>
        <taxon>Actinopterygii</taxon>
        <taxon>Neopterygii</taxon>
        <taxon>Teleostei</taxon>
        <taxon>Neoteleostei</taxon>
        <taxon>Acanthomorphata</taxon>
        <taxon>Eupercaria</taxon>
        <taxon>Perciformes</taxon>
        <taxon>Notothenioidei</taxon>
        <taxon>Nototheniidae</taxon>
        <taxon>Dissostichus</taxon>
    </lineage>
</organism>
<dbReference type="Pfam" id="PF00092">
    <property type="entry name" value="VWA"/>
    <property type="match status" value="1"/>
</dbReference>
<dbReference type="Proteomes" id="UP000518266">
    <property type="component" value="Unassembled WGS sequence"/>
</dbReference>
<gene>
    <name evidence="2" type="ORF">F7725_014228</name>
</gene>
<evidence type="ECO:0000313" key="2">
    <source>
        <dbReference type="EMBL" id="KAF3853540.1"/>
    </source>
</evidence>